<evidence type="ECO:0000256" key="8">
    <source>
        <dbReference type="ARBA" id="ARBA00022777"/>
    </source>
</evidence>
<dbReference type="SUPFAM" id="SSF47384">
    <property type="entry name" value="Homodimeric domain of signal transducing histidine kinase"/>
    <property type="match status" value="1"/>
</dbReference>
<dbReference type="CDD" id="cd00082">
    <property type="entry name" value="HisKA"/>
    <property type="match status" value="1"/>
</dbReference>
<name>A0A6B8KL26_9HYPH</name>
<feature type="transmembrane region" description="Helical" evidence="13">
    <location>
        <begin position="140"/>
        <end position="163"/>
    </location>
</feature>
<dbReference type="PROSITE" id="PS50109">
    <property type="entry name" value="HIS_KIN"/>
    <property type="match status" value="1"/>
</dbReference>
<keyword evidence="11" id="KW-0902">Two-component regulatory system</keyword>
<dbReference type="SMART" id="SM00388">
    <property type="entry name" value="HisKA"/>
    <property type="match status" value="1"/>
</dbReference>
<dbReference type="InterPro" id="IPR003594">
    <property type="entry name" value="HATPase_dom"/>
</dbReference>
<evidence type="ECO:0000256" key="1">
    <source>
        <dbReference type="ARBA" id="ARBA00000085"/>
    </source>
</evidence>
<evidence type="ECO:0000256" key="4">
    <source>
        <dbReference type="ARBA" id="ARBA00022553"/>
    </source>
</evidence>
<dbReference type="PROSITE" id="PS50885">
    <property type="entry name" value="HAMP"/>
    <property type="match status" value="1"/>
</dbReference>
<evidence type="ECO:0000256" key="13">
    <source>
        <dbReference type="SAM" id="Phobius"/>
    </source>
</evidence>
<evidence type="ECO:0000256" key="12">
    <source>
        <dbReference type="ARBA" id="ARBA00023136"/>
    </source>
</evidence>
<evidence type="ECO:0000259" key="15">
    <source>
        <dbReference type="PROSITE" id="PS50885"/>
    </source>
</evidence>
<evidence type="ECO:0000256" key="2">
    <source>
        <dbReference type="ARBA" id="ARBA00004141"/>
    </source>
</evidence>
<dbReference type="EMBL" id="CP046053">
    <property type="protein sequence ID" value="QGM48309.1"/>
    <property type="molecule type" value="Genomic_DNA"/>
</dbReference>
<evidence type="ECO:0000256" key="9">
    <source>
        <dbReference type="ARBA" id="ARBA00022840"/>
    </source>
</evidence>
<dbReference type="PANTHER" id="PTHR45436:SF14">
    <property type="entry name" value="SENSOR PROTEIN QSEC"/>
    <property type="match status" value="1"/>
</dbReference>
<organism evidence="16 17">
    <name type="scientific">Methylocystis heyeri</name>
    <dbReference type="NCBI Taxonomy" id="391905"/>
    <lineage>
        <taxon>Bacteria</taxon>
        <taxon>Pseudomonadati</taxon>
        <taxon>Pseudomonadota</taxon>
        <taxon>Alphaproteobacteria</taxon>
        <taxon>Hyphomicrobiales</taxon>
        <taxon>Methylocystaceae</taxon>
        <taxon>Methylocystis</taxon>
    </lineage>
</organism>
<dbReference type="AlphaFoldDB" id="A0A6B8KL26"/>
<keyword evidence="9" id="KW-0067">ATP-binding</keyword>
<sequence length="444" mass="47059">MMTVSLRRAALSWMTGLLTVVGFVTIVVAYLYARGEAAEFLDSQLRQIALNAGTGMPFGNAPAAADQDPEDQFAITIWDAKGRVAHQSLPSVQIARQAQPGFANVKAGGELWRVYTTSDSDRTVLVAQRDTVLAEIADSAALGATAPILIMIPLSWLVVGWAMNRVLGRLDELANAIAERSVSATEPIPLAGVPVEVTPLVESMNGFIVRLRAAAETQKRFLADAAHELRTPLAAMQIQVDNLASGGPGPQDERVAALAAGVKRASLLVDQLLRLARLDEPIPAHREAFDVGALLLECVGDCVPLADRKGLDIGVNAGSPVTSRGIEGEVRVLFANLIENAIRYTPSGGKIDVLLDHRDGQLIVKILDTGTGLPKGAEARIFDRFYRGAPQEGKGAGLGLAIARRIAERHAFDLTVENRADGVAGVVARVTMPAEASTLGHATS</sequence>
<dbReference type="OrthoDB" id="9809766at2"/>
<keyword evidence="6 13" id="KW-0812">Transmembrane</keyword>
<keyword evidence="7" id="KW-0547">Nucleotide-binding</keyword>
<dbReference type="PANTHER" id="PTHR45436">
    <property type="entry name" value="SENSOR HISTIDINE KINASE YKOH"/>
    <property type="match status" value="1"/>
</dbReference>
<keyword evidence="10 13" id="KW-1133">Transmembrane helix</keyword>
<evidence type="ECO:0000313" key="16">
    <source>
        <dbReference type="EMBL" id="QGM48309.1"/>
    </source>
</evidence>
<dbReference type="InterPro" id="IPR036097">
    <property type="entry name" value="HisK_dim/P_sf"/>
</dbReference>
<evidence type="ECO:0000256" key="5">
    <source>
        <dbReference type="ARBA" id="ARBA00022679"/>
    </source>
</evidence>
<keyword evidence="4" id="KW-0597">Phosphoprotein</keyword>
<reference evidence="16 17" key="1">
    <citation type="submission" date="2019-11" db="EMBL/GenBank/DDBJ databases">
        <title>The genome sequence of Methylocystis heyeri.</title>
        <authorList>
            <person name="Oshkin I.Y."/>
            <person name="Miroshnikov K."/>
            <person name="Dedysh S.N."/>
        </authorList>
    </citation>
    <scope>NUCLEOTIDE SEQUENCE [LARGE SCALE GENOMIC DNA]</scope>
    <source>
        <strain evidence="16 17">H2</strain>
        <plasmid evidence="16 17">unnamed1</plasmid>
    </source>
</reference>
<dbReference type="GO" id="GO:0005886">
    <property type="term" value="C:plasma membrane"/>
    <property type="evidence" value="ECO:0007669"/>
    <property type="project" value="TreeGrafter"/>
</dbReference>
<dbReference type="InterPro" id="IPR005467">
    <property type="entry name" value="His_kinase_dom"/>
</dbReference>
<dbReference type="Gene3D" id="3.30.565.10">
    <property type="entry name" value="Histidine kinase-like ATPase, C-terminal domain"/>
    <property type="match status" value="1"/>
</dbReference>
<feature type="domain" description="Histidine kinase" evidence="14">
    <location>
        <begin position="224"/>
        <end position="436"/>
    </location>
</feature>
<dbReference type="EC" id="2.7.13.3" evidence="3"/>
<dbReference type="PRINTS" id="PR00344">
    <property type="entry name" value="BCTRLSENSOR"/>
</dbReference>
<feature type="transmembrane region" description="Helical" evidence="13">
    <location>
        <begin position="12"/>
        <end position="33"/>
    </location>
</feature>
<evidence type="ECO:0000256" key="6">
    <source>
        <dbReference type="ARBA" id="ARBA00022692"/>
    </source>
</evidence>
<dbReference type="InterPro" id="IPR003660">
    <property type="entry name" value="HAMP_dom"/>
</dbReference>
<protein>
    <recommendedName>
        <fullName evidence="3">histidine kinase</fullName>
        <ecNumber evidence="3">2.7.13.3</ecNumber>
    </recommendedName>
</protein>
<keyword evidence="8 16" id="KW-0418">Kinase</keyword>
<dbReference type="InterPro" id="IPR050428">
    <property type="entry name" value="TCS_sensor_his_kinase"/>
</dbReference>
<dbReference type="SUPFAM" id="SSF55874">
    <property type="entry name" value="ATPase domain of HSP90 chaperone/DNA topoisomerase II/histidine kinase"/>
    <property type="match status" value="1"/>
</dbReference>
<dbReference type="Pfam" id="PF02518">
    <property type="entry name" value="HATPase_c"/>
    <property type="match status" value="1"/>
</dbReference>
<keyword evidence="12 13" id="KW-0472">Membrane</keyword>
<geneLocation type="plasmid" evidence="16">
    <name>unnamed1</name>
</geneLocation>
<proteinExistence type="predicted"/>
<evidence type="ECO:0000256" key="11">
    <source>
        <dbReference type="ARBA" id="ARBA00023012"/>
    </source>
</evidence>
<evidence type="ECO:0000256" key="10">
    <source>
        <dbReference type="ARBA" id="ARBA00022989"/>
    </source>
</evidence>
<keyword evidence="16" id="KW-0614">Plasmid</keyword>
<dbReference type="Pfam" id="PF00512">
    <property type="entry name" value="HisKA"/>
    <property type="match status" value="1"/>
</dbReference>
<evidence type="ECO:0000259" key="14">
    <source>
        <dbReference type="PROSITE" id="PS50109"/>
    </source>
</evidence>
<dbReference type="Gene3D" id="1.10.287.130">
    <property type="match status" value="1"/>
</dbReference>
<comment type="subcellular location">
    <subcellularLocation>
        <location evidence="2">Membrane</location>
        <topology evidence="2">Multi-pass membrane protein</topology>
    </subcellularLocation>
</comment>
<accession>A0A6B8KL26</accession>
<keyword evidence="17" id="KW-1185">Reference proteome</keyword>
<dbReference type="Proteomes" id="UP000309061">
    <property type="component" value="Plasmid unnamed1"/>
</dbReference>
<feature type="domain" description="HAMP" evidence="15">
    <location>
        <begin position="164"/>
        <end position="216"/>
    </location>
</feature>
<keyword evidence="5" id="KW-0808">Transferase</keyword>
<dbReference type="InterPro" id="IPR003661">
    <property type="entry name" value="HisK_dim/P_dom"/>
</dbReference>
<gene>
    <name evidence="16" type="ORF">H2LOC_020815</name>
</gene>
<dbReference type="SMART" id="SM00387">
    <property type="entry name" value="HATPase_c"/>
    <property type="match status" value="1"/>
</dbReference>
<comment type="catalytic activity">
    <reaction evidence="1">
        <text>ATP + protein L-histidine = ADP + protein N-phospho-L-histidine.</text>
        <dbReference type="EC" id="2.7.13.3"/>
    </reaction>
</comment>
<dbReference type="GO" id="GO:0005524">
    <property type="term" value="F:ATP binding"/>
    <property type="evidence" value="ECO:0007669"/>
    <property type="project" value="UniProtKB-KW"/>
</dbReference>
<dbReference type="InterPro" id="IPR036890">
    <property type="entry name" value="HATPase_C_sf"/>
</dbReference>
<dbReference type="InterPro" id="IPR004358">
    <property type="entry name" value="Sig_transdc_His_kin-like_C"/>
</dbReference>
<dbReference type="GO" id="GO:0000155">
    <property type="term" value="F:phosphorelay sensor kinase activity"/>
    <property type="evidence" value="ECO:0007669"/>
    <property type="project" value="InterPro"/>
</dbReference>
<dbReference type="CDD" id="cd00075">
    <property type="entry name" value="HATPase"/>
    <property type="match status" value="1"/>
</dbReference>
<evidence type="ECO:0000256" key="7">
    <source>
        <dbReference type="ARBA" id="ARBA00022741"/>
    </source>
</evidence>
<evidence type="ECO:0000256" key="3">
    <source>
        <dbReference type="ARBA" id="ARBA00012438"/>
    </source>
</evidence>
<evidence type="ECO:0000313" key="17">
    <source>
        <dbReference type="Proteomes" id="UP000309061"/>
    </source>
</evidence>
<dbReference type="KEGG" id="mhey:H2LOC_020815"/>